<dbReference type="EMBL" id="VDMP01000027">
    <property type="protein sequence ID" value="TNM36610.1"/>
    <property type="molecule type" value="Genomic_DNA"/>
</dbReference>
<proteinExistence type="predicted"/>
<accession>A0A5C4VL90</accession>
<evidence type="ECO:0000256" key="1">
    <source>
        <dbReference type="SAM" id="MobiDB-lite"/>
    </source>
</evidence>
<evidence type="ECO:0000313" key="4">
    <source>
        <dbReference type="Proteomes" id="UP000313231"/>
    </source>
</evidence>
<keyword evidence="4" id="KW-1185">Reference proteome</keyword>
<evidence type="ECO:0000313" key="3">
    <source>
        <dbReference type="EMBL" id="TNM36610.1"/>
    </source>
</evidence>
<evidence type="ECO:0000259" key="2">
    <source>
        <dbReference type="Pfam" id="PF04480"/>
    </source>
</evidence>
<dbReference type="Pfam" id="PF04480">
    <property type="entry name" value="DUF559"/>
    <property type="match status" value="1"/>
</dbReference>
<gene>
    <name evidence="3" type="ORF">FHP29_21025</name>
</gene>
<dbReference type="AlphaFoldDB" id="A0A5C4VL90"/>
<reference evidence="3 4" key="1">
    <citation type="journal article" date="2016" name="Int. J. Syst. Evol. Microbiol.">
        <title>Nocardioides albidus sp. nov., an actinobacterium isolated from garden soil.</title>
        <authorList>
            <person name="Singh H."/>
            <person name="Du J."/>
            <person name="Trinh H."/>
            <person name="Won K."/>
            <person name="Yang J.E."/>
            <person name="Yin C."/>
            <person name="Kook M."/>
            <person name="Yi T.H."/>
        </authorList>
    </citation>
    <scope>NUCLEOTIDE SEQUENCE [LARGE SCALE GENOMIC DNA]</scope>
    <source>
        <strain evidence="3 4">CCTCC AB 2015297</strain>
    </source>
</reference>
<feature type="compositionally biased region" description="Basic residues" evidence="1">
    <location>
        <begin position="1"/>
        <end position="11"/>
    </location>
</feature>
<organism evidence="3 4">
    <name type="scientific">Nocardioides albidus</name>
    <dbReference type="NCBI Taxonomy" id="1517589"/>
    <lineage>
        <taxon>Bacteria</taxon>
        <taxon>Bacillati</taxon>
        <taxon>Actinomycetota</taxon>
        <taxon>Actinomycetes</taxon>
        <taxon>Propionibacteriales</taxon>
        <taxon>Nocardioidaceae</taxon>
        <taxon>Nocardioides</taxon>
    </lineage>
</organism>
<feature type="domain" description="DUF559" evidence="2">
    <location>
        <begin position="294"/>
        <end position="367"/>
    </location>
</feature>
<dbReference type="Proteomes" id="UP000313231">
    <property type="component" value="Unassembled WGS sequence"/>
</dbReference>
<name>A0A5C4VL90_9ACTN</name>
<feature type="region of interest" description="Disordered" evidence="1">
    <location>
        <begin position="1"/>
        <end position="29"/>
    </location>
</feature>
<dbReference type="InterPro" id="IPR007569">
    <property type="entry name" value="DUF559"/>
</dbReference>
<protein>
    <submittedName>
        <fullName evidence="3">DUF559 domain-containing protein</fullName>
    </submittedName>
</protein>
<comment type="caution">
    <text evidence="3">The sequence shown here is derived from an EMBL/GenBank/DDBJ whole genome shotgun (WGS) entry which is preliminary data.</text>
</comment>
<sequence>MTSRDGRRRGVRAGPTTPGDRRTRPSSSTAAFTPVLLHRAPCARHPGVGTLAQPVRMARSTAARRHFVGDRDDPRTRALLELADAQHGVLSRRQLYGLGVTRWEIRAHVRAERWRRLGDQSVVIHTGPLSPTGHCWAAVFQAGPRAQLDGAACLVAWGLQRYEIDRIRVSVPRGARIRRTRRYDIRQTRRWSPDDLVTSGIPRTPVAVAAVRAALWAQSDKQAAHLLVTTVQQGLSTPSELGIQALRVRRDRRRALLYAVINDLLDGARSLGELDVAREARRRGLPPPARQVLRKDRRGRYYLDLYWPDHHLVVEVDGIHHSWAESIVGDALRQNALVLSGDRVLRLPLLGFRLEPDAFFEQIREALTTASMAA</sequence>